<evidence type="ECO:0000313" key="9">
    <source>
        <dbReference type="Proteomes" id="UP000299084"/>
    </source>
</evidence>
<dbReference type="InterPro" id="IPR027417">
    <property type="entry name" value="P-loop_NTPase"/>
</dbReference>
<dbReference type="Proteomes" id="UP000299084">
    <property type="component" value="Unassembled WGS sequence"/>
</dbReference>
<dbReference type="SUPFAM" id="SSF52540">
    <property type="entry name" value="P-loop containing nucleoside triphosphate hydrolases"/>
    <property type="match status" value="1"/>
</dbReference>
<dbReference type="Pfam" id="PF01926">
    <property type="entry name" value="MMR_HSR1"/>
    <property type="match status" value="1"/>
</dbReference>
<dbReference type="PANTHER" id="PTHR11702">
    <property type="entry name" value="DEVELOPMENTALLY REGULATED GTP-BINDING PROTEIN-RELATED"/>
    <property type="match status" value="1"/>
</dbReference>
<feature type="compositionally biased region" description="Low complexity" evidence="5">
    <location>
        <begin position="158"/>
        <end position="179"/>
    </location>
</feature>
<protein>
    <submittedName>
        <fullName evidence="8">Calcium-responsive transactivator</fullName>
    </submittedName>
</protein>
<feature type="compositionally biased region" description="Low complexity" evidence="5">
    <location>
        <begin position="229"/>
        <end position="248"/>
    </location>
</feature>
<feature type="region of interest" description="Disordered" evidence="5">
    <location>
        <begin position="86"/>
        <end position="186"/>
    </location>
</feature>
<feature type="compositionally biased region" description="Low complexity" evidence="5">
    <location>
        <begin position="106"/>
        <end position="120"/>
    </location>
</feature>
<dbReference type="PANTHER" id="PTHR11702:SF31">
    <property type="entry name" value="MITOCHONDRIAL RIBOSOME-ASSOCIATED GTPASE 2"/>
    <property type="match status" value="1"/>
</dbReference>
<dbReference type="InterPro" id="IPR036726">
    <property type="entry name" value="GTP1_OBG_dom_sf"/>
</dbReference>
<proteinExistence type="inferred from homology"/>
<dbReference type="EMBL" id="JWIN03000019">
    <property type="protein sequence ID" value="KAB1262773.1"/>
    <property type="molecule type" value="Genomic_DNA"/>
</dbReference>
<dbReference type="InterPro" id="IPR006169">
    <property type="entry name" value="GTP1_OBG_dom"/>
</dbReference>
<feature type="region of interest" description="Disordered" evidence="5">
    <location>
        <begin position="208"/>
        <end position="264"/>
    </location>
</feature>
<dbReference type="PROSITE" id="PS51710">
    <property type="entry name" value="G_OBG"/>
    <property type="match status" value="1"/>
</dbReference>
<evidence type="ECO:0000313" key="8">
    <source>
        <dbReference type="EMBL" id="KAB1262773.1"/>
    </source>
</evidence>
<evidence type="ECO:0000259" key="7">
    <source>
        <dbReference type="PROSITE" id="PS51883"/>
    </source>
</evidence>
<evidence type="ECO:0000256" key="4">
    <source>
        <dbReference type="ARBA" id="ARBA00023134"/>
    </source>
</evidence>
<evidence type="ECO:0000256" key="3">
    <source>
        <dbReference type="ARBA" id="ARBA00022741"/>
    </source>
</evidence>
<feature type="domain" description="Obg" evidence="7">
    <location>
        <begin position="435"/>
        <end position="603"/>
    </location>
</feature>
<dbReference type="InterPro" id="IPR007726">
    <property type="entry name" value="SS18_N"/>
</dbReference>
<dbReference type="InterPro" id="IPR006073">
    <property type="entry name" value="GTP-bd"/>
</dbReference>
<organism evidence="8 9">
    <name type="scientific">Camelus dromedarius</name>
    <name type="common">Dromedary</name>
    <name type="synonym">Arabian camel</name>
    <dbReference type="NCBI Taxonomy" id="9838"/>
    <lineage>
        <taxon>Eukaryota</taxon>
        <taxon>Metazoa</taxon>
        <taxon>Chordata</taxon>
        <taxon>Craniata</taxon>
        <taxon>Vertebrata</taxon>
        <taxon>Euteleostomi</taxon>
        <taxon>Mammalia</taxon>
        <taxon>Eutheria</taxon>
        <taxon>Laurasiatheria</taxon>
        <taxon>Artiodactyla</taxon>
        <taxon>Tylopoda</taxon>
        <taxon>Camelidae</taxon>
        <taxon>Camelus</taxon>
    </lineage>
</organism>
<dbReference type="GO" id="GO:0042254">
    <property type="term" value="P:ribosome biogenesis"/>
    <property type="evidence" value="ECO:0007669"/>
    <property type="project" value="UniProtKB-UniRule"/>
</dbReference>
<feature type="compositionally biased region" description="Low complexity" evidence="5">
    <location>
        <begin position="325"/>
        <end position="389"/>
    </location>
</feature>
<dbReference type="CDD" id="cd01898">
    <property type="entry name" value="Obg"/>
    <property type="match status" value="1"/>
</dbReference>
<feature type="region of interest" description="Disordered" evidence="5">
    <location>
        <begin position="277"/>
        <end position="403"/>
    </location>
</feature>
<dbReference type="InterPro" id="IPR045086">
    <property type="entry name" value="OBG_GTPase"/>
</dbReference>
<feature type="compositionally biased region" description="Polar residues" evidence="5">
    <location>
        <begin position="208"/>
        <end position="228"/>
    </location>
</feature>
<dbReference type="AlphaFoldDB" id="A0A5N4CV92"/>
<comment type="similarity">
    <text evidence="2">Belongs to the SS18 family.</text>
</comment>
<dbReference type="GO" id="GO:0005525">
    <property type="term" value="F:GTP binding"/>
    <property type="evidence" value="ECO:0007669"/>
    <property type="project" value="UniProtKB-KW"/>
</dbReference>
<evidence type="ECO:0000256" key="5">
    <source>
        <dbReference type="SAM" id="MobiDB-lite"/>
    </source>
</evidence>
<dbReference type="PROSITE" id="PS51883">
    <property type="entry name" value="OBG"/>
    <property type="match status" value="1"/>
</dbReference>
<evidence type="ECO:0000256" key="2">
    <source>
        <dbReference type="ARBA" id="ARBA00007945"/>
    </source>
</evidence>
<gene>
    <name evidence="8" type="ORF">Cadr_000020878</name>
</gene>
<comment type="similarity">
    <text evidence="1">Belongs to the TRAFAC class OBG-HflX-like GTPase superfamily. OBG GTPase family.</text>
</comment>
<dbReference type="PRINTS" id="PR00326">
    <property type="entry name" value="GTP1OBG"/>
</dbReference>
<dbReference type="Pfam" id="PF01018">
    <property type="entry name" value="GTP1_OBG"/>
    <property type="match status" value="1"/>
</dbReference>
<dbReference type="GO" id="GO:0005739">
    <property type="term" value="C:mitochondrion"/>
    <property type="evidence" value="ECO:0007669"/>
    <property type="project" value="TreeGrafter"/>
</dbReference>
<evidence type="ECO:0000256" key="1">
    <source>
        <dbReference type="ARBA" id="ARBA00007699"/>
    </source>
</evidence>
<reference evidence="8 9" key="1">
    <citation type="journal article" date="2019" name="Mol. Ecol. Resour.">
        <title>Improving Illumina assemblies with Hi-C and long reads: an example with the North African dromedary.</title>
        <authorList>
            <person name="Elbers J.P."/>
            <person name="Rogers M.F."/>
            <person name="Perelman P.L."/>
            <person name="Proskuryakova A.A."/>
            <person name="Serdyukova N.A."/>
            <person name="Johnson W.E."/>
            <person name="Horin P."/>
            <person name="Corander J."/>
            <person name="Murphy D."/>
            <person name="Burger P.A."/>
        </authorList>
    </citation>
    <scope>NUCLEOTIDE SEQUENCE [LARGE SCALE GENOMIC DNA]</scope>
    <source>
        <strain evidence="8">Drom800</strain>
        <tissue evidence="8">Blood</tissue>
    </source>
</reference>
<feature type="domain" description="OBG-type G" evidence="6">
    <location>
        <begin position="604"/>
        <end position="788"/>
    </location>
</feature>
<keyword evidence="3" id="KW-0547">Nucleotide-binding</keyword>
<dbReference type="GO" id="GO:0003924">
    <property type="term" value="F:GTPase activity"/>
    <property type="evidence" value="ECO:0007669"/>
    <property type="project" value="InterPro"/>
</dbReference>
<dbReference type="Gene3D" id="3.40.50.300">
    <property type="entry name" value="P-loop containing nucleotide triphosphate hydrolases"/>
    <property type="match status" value="1"/>
</dbReference>
<accession>A0A5N4CV92</accession>
<feature type="compositionally biased region" description="Basic and acidic residues" evidence="5">
    <location>
        <begin position="310"/>
        <end position="319"/>
    </location>
</feature>
<keyword evidence="4" id="KW-0342">GTP-binding</keyword>
<sequence>MEHCACTLRTGTTGLMSRQPAARRLAVIPCSHLLLCQMLDENHHLIQCILDYQSKGKAAECTQYQQILHRNLVYLATIADSNQNMQSLLPAPPTQSMTLGPGGLSQSGSSQGLHSQGSLSDAIGAGLPPSSLMQAQIGNGPNHVSMQQTAQSTLPTTSMSMSGSSHGSGPGYSHSGPASQSVPLQGQGTISNYVSRANINMQSNPVSMMHQQAASSHYGSAQGGSQHYQGQSMAMMGPSGQGSSMMGQRPLAPYRPSQQGSSQQYLGQEEYYGGEQYGHSQAASEPVSQPYYPDGHGDYAYQQSSYPEQSYDRPFEEPTQHYYEGGNSQYSQQQAGYQQGTAQQQTYSQQQYPNQQGYPGQQQGYGPAQGAPSQYSGYQQGQGQQYGSYRAAQTGPAAQQQRPYGYEQASLPKPPGRVGGSGMLDLAARLPPAKRHFVDHRRVLVRGGRGGDGVTCFHSEPRKEFGGPDGGDGGSGGAVILRGRCLGWRGEVAVSAPDRQVKSLSSVLSRYQGLDGEDGGRKNCFGRSGRPLHIRVPVGTLVKEGSEVLADLSHPGDEYIAALGGTGGKGNRFFLANDNRAPTTCTPGQPGQERVLFLELKTVAHAGMVGFPNAGKSSLLRAISNAKPAVASYPFTTLNPHVGVVHYEDHQQIAGRATGLSRRRGWGAIQSDALADIPGLIRGAHQNRGLGFAFLRHIERCPFLLFVVDLSVPEPWTQVYDLKQELEKYAEGLSRRPHAIVANKIDLPQARARLPQLRARLGQGAIALSAATGENLEELLLRLKELHDGHVAVGLELGHQPLRW</sequence>
<dbReference type="SUPFAM" id="SSF82051">
    <property type="entry name" value="Obg GTP-binding protein N-terminal domain"/>
    <property type="match status" value="1"/>
</dbReference>
<dbReference type="InterPro" id="IPR031167">
    <property type="entry name" value="G_OBG"/>
</dbReference>
<dbReference type="Gene3D" id="2.70.210.12">
    <property type="entry name" value="GTP1/OBG domain"/>
    <property type="match status" value="1"/>
</dbReference>
<comment type="caution">
    <text evidence="8">The sequence shown here is derived from an EMBL/GenBank/DDBJ whole genome shotgun (WGS) entry which is preliminary data.</text>
</comment>
<keyword evidence="9" id="KW-1185">Reference proteome</keyword>
<evidence type="ECO:0000259" key="6">
    <source>
        <dbReference type="PROSITE" id="PS51710"/>
    </source>
</evidence>
<name>A0A5N4CV92_CAMDR</name>
<feature type="compositionally biased region" description="Polar residues" evidence="5">
    <location>
        <begin position="131"/>
        <end position="157"/>
    </location>
</feature>
<dbReference type="Pfam" id="PF05030">
    <property type="entry name" value="SSXT"/>
    <property type="match status" value="1"/>
</dbReference>
<dbReference type="FunFam" id="2.70.210.12:FF:000001">
    <property type="entry name" value="GTPase Obg"/>
    <property type="match status" value="1"/>
</dbReference>